<evidence type="ECO:0000256" key="4">
    <source>
        <dbReference type="ARBA" id="ARBA00022630"/>
    </source>
</evidence>
<dbReference type="RefSeq" id="WP_093523609.1">
    <property type="nucleotide sequence ID" value="NZ_FOSK01000017.1"/>
</dbReference>
<evidence type="ECO:0000256" key="11">
    <source>
        <dbReference type="PIRNR" id="PIRNR006268"/>
    </source>
</evidence>
<dbReference type="Pfam" id="PF02424">
    <property type="entry name" value="ApbE"/>
    <property type="match status" value="1"/>
</dbReference>
<comment type="similarity">
    <text evidence="11 12">Belongs to the ApbE family.</text>
</comment>
<sequence>MRFLITALVLIFVTACVPNDKSREEIILHGKTMGTTFNVKAIKGSSSVTKQELQQQVDEALVGVNKAMSNWDKNSEISRFNRSTSTEWTPISRDFSIVMQESLRIHNLTAGYFDVTLAPLIELWGFGTKQDTPPQPSPREIRNALESVGMSTMLEFETDPPALRKVNTDTTVNLSAIAKGFGIDKVASVMEQNGIDEYLVEIGGDLVTKGKNSKDEPWVVGIEKPDSATRTVQQIVRVSNKGMATSGDYRIYKEVNGKRFSHIIDAASGRPVTHKLASVTIIADNAMRADGLATALLAMGDKRGMALAEREGIAAFFIVREGDHFITRSSSAFRKFEQSAEK</sequence>
<dbReference type="EC" id="2.7.1.180" evidence="2 11"/>
<comment type="catalytic activity">
    <reaction evidence="10 11 12">
        <text>L-threonyl-[protein] + FAD = FMN-L-threonyl-[protein] + AMP + H(+)</text>
        <dbReference type="Rhea" id="RHEA:36847"/>
        <dbReference type="Rhea" id="RHEA-COMP:11060"/>
        <dbReference type="Rhea" id="RHEA-COMP:11061"/>
        <dbReference type="ChEBI" id="CHEBI:15378"/>
        <dbReference type="ChEBI" id="CHEBI:30013"/>
        <dbReference type="ChEBI" id="CHEBI:57692"/>
        <dbReference type="ChEBI" id="CHEBI:74257"/>
        <dbReference type="ChEBI" id="CHEBI:456215"/>
        <dbReference type="EC" id="2.7.1.180"/>
    </reaction>
</comment>
<keyword evidence="8 11" id="KW-0460">Magnesium</keyword>
<dbReference type="SUPFAM" id="SSF143631">
    <property type="entry name" value="ApbE-like"/>
    <property type="match status" value="1"/>
</dbReference>
<keyword evidence="12" id="KW-0997">Cell inner membrane</keyword>
<dbReference type="PANTHER" id="PTHR30040">
    <property type="entry name" value="THIAMINE BIOSYNTHESIS LIPOPROTEIN APBE"/>
    <property type="match status" value="1"/>
</dbReference>
<keyword evidence="5 11" id="KW-0808">Transferase</keyword>
<comment type="function">
    <text evidence="12">Flavin transferase that catalyzes the transfer of the FMN moiety of FAD and its covalent binding to the hydroxyl group of a threonine residue in a target flavoprotein.</text>
</comment>
<evidence type="ECO:0000256" key="8">
    <source>
        <dbReference type="ARBA" id="ARBA00022842"/>
    </source>
</evidence>
<comment type="cofactor">
    <cofactor evidence="1 12">
        <name>Mg(2+)</name>
        <dbReference type="ChEBI" id="CHEBI:18420"/>
    </cofactor>
</comment>
<keyword evidence="4 11" id="KW-0285">Flavoprotein</keyword>
<keyword evidence="7 11" id="KW-0274">FAD</keyword>
<evidence type="ECO:0000256" key="5">
    <source>
        <dbReference type="ARBA" id="ARBA00022679"/>
    </source>
</evidence>
<evidence type="ECO:0000256" key="6">
    <source>
        <dbReference type="ARBA" id="ARBA00022723"/>
    </source>
</evidence>
<comment type="caution">
    <text evidence="13">The sequence shown here is derived from an EMBL/GenBank/DDBJ whole genome shotgun (WGS) entry which is preliminary data.</text>
</comment>
<evidence type="ECO:0000256" key="10">
    <source>
        <dbReference type="ARBA" id="ARBA00048540"/>
    </source>
</evidence>
<evidence type="ECO:0000256" key="7">
    <source>
        <dbReference type="ARBA" id="ARBA00022827"/>
    </source>
</evidence>
<keyword evidence="14" id="KW-1185">Reference proteome</keyword>
<name>A0A1I4F7V7_9HYPH</name>
<dbReference type="PROSITE" id="PS51257">
    <property type="entry name" value="PROKAR_LIPOPROTEIN"/>
    <property type="match status" value="1"/>
</dbReference>
<reference evidence="13 14" key="1">
    <citation type="submission" date="2016-10" db="EMBL/GenBank/DDBJ databases">
        <authorList>
            <person name="Varghese N."/>
            <person name="Submissions S."/>
        </authorList>
    </citation>
    <scope>NUCLEOTIDE SEQUENCE [LARGE SCALE GENOMIC DNA]</scope>
    <source>
        <strain evidence="13 14">DSM 16392</strain>
    </source>
</reference>
<keyword evidence="12 13" id="KW-0449">Lipoprotein</keyword>
<keyword evidence="6 11" id="KW-0479">Metal-binding</keyword>
<dbReference type="PIRSF" id="PIRSF006268">
    <property type="entry name" value="ApbE"/>
    <property type="match status" value="1"/>
</dbReference>
<evidence type="ECO:0000313" key="14">
    <source>
        <dbReference type="Proteomes" id="UP000199598"/>
    </source>
</evidence>
<evidence type="ECO:0000256" key="9">
    <source>
        <dbReference type="ARBA" id="ARBA00031306"/>
    </source>
</evidence>
<keyword evidence="12" id="KW-0472">Membrane</keyword>
<dbReference type="Proteomes" id="UP000199598">
    <property type="component" value="Unassembled WGS sequence"/>
</dbReference>
<organism evidence="13 14">
    <name type="scientific">Pseudovibrio ascidiaceicola</name>
    <dbReference type="NCBI Taxonomy" id="285279"/>
    <lineage>
        <taxon>Bacteria</taxon>
        <taxon>Pseudomonadati</taxon>
        <taxon>Pseudomonadota</taxon>
        <taxon>Alphaproteobacteria</taxon>
        <taxon>Hyphomicrobiales</taxon>
        <taxon>Stappiaceae</taxon>
        <taxon>Pseudovibrio</taxon>
    </lineage>
</organism>
<dbReference type="EMBL" id="FOSK01000017">
    <property type="protein sequence ID" value="SFL12491.1"/>
    <property type="molecule type" value="Genomic_DNA"/>
</dbReference>
<accession>A0A1I4F7V7</accession>
<dbReference type="Gene3D" id="3.10.520.10">
    <property type="entry name" value="ApbE-like domains"/>
    <property type="match status" value="1"/>
</dbReference>
<keyword evidence="12" id="KW-1003">Cell membrane</keyword>
<dbReference type="InterPro" id="IPR003374">
    <property type="entry name" value="ApbE-like_sf"/>
</dbReference>
<evidence type="ECO:0000256" key="2">
    <source>
        <dbReference type="ARBA" id="ARBA00011955"/>
    </source>
</evidence>
<comment type="subcellular location">
    <subcellularLocation>
        <location evidence="12">Cell inner membrane</location>
        <topology evidence="12">Lipid-anchor</topology>
        <orientation evidence="12">Periplasmic side</orientation>
    </subcellularLocation>
</comment>
<protein>
    <recommendedName>
        <fullName evidence="3 11">FAD:protein FMN transferase</fullName>
        <ecNumber evidence="2 11">2.7.1.180</ecNumber>
    </recommendedName>
    <alternativeName>
        <fullName evidence="9 11">Flavin transferase</fullName>
    </alternativeName>
</protein>
<dbReference type="PANTHER" id="PTHR30040:SF2">
    <property type="entry name" value="FAD:PROTEIN FMN TRANSFERASE"/>
    <property type="match status" value="1"/>
</dbReference>
<evidence type="ECO:0000256" key="12">
    <source>
        <dbReference type="RuleBase" id="RU363002"/>
    </source>
</evidence>
<gene>
    <name evidence="13" type="ORF">SAMN04488518_11766</name>
</gene>
<evidence type="ECO:0000256" key="3">
    <source>
        <dbReference type="ARBA" id="ARBA00016337"/>
    </source>
</evidence>
<proteinExistence type="inferred from homology"/>
<dbReference type="InterPro" id="IPR024932">
    <property type="entry name" value="ApbE"/>
</dbReference>
<evidence type="ECO:0000256" key="1">
    <source>
        <dbReference type="ARBA" id="ARBA00001946"/>
    </source>
</evidence>
<evidence type="ECO:0000313" key="13">
    <source>
        <dbReference type="EMBL" id="SFL12491.1"/>
    </source>
</evidence>